<dbReference type="EMBL" id="MKKU01000264">
    <property type="protein sequence ID" value="RNF17377.1"/>
    <property type="molecule type" value="Genomic_DNA"/>
</dbReference>
<feature type="signal peptide" evidence="2">
    <location>
        <begin position="1"/>
        <end position="25"/>
    </location>
</feature>
<evidence type="ECO:0000313" key="4">
    <source>
        <dbReference type="EMBL" id="RNF17377.1"/>
    </source>
</evidence>
<evidence type="ECO:0000313" key="5">
    <source>
        <dbReference type="Proteomes" id="UP000284403"/>
    </source>
</evidence>
<evidence type="ECO:0000259" key="3">
    <source>
        <dbReference type="Pfam" id="PF13859"/>
    </source>
</evidence>
<dbReference type="GO" id="GO:0016020">
    <property type="term" value="C:membrane"/>
    <property type="evidence" value="ECO:0007669"/>
    <property type="project" value="TreeGrafter"/>
</dbReference>
<dbReference type="CDD" id="cd15482">
    <property type="entry name" value="Sialidase_non-viral"/>
    <property type="match status" value="1"/>
</dbReference>
<dbReference type="GO" id="GO:0006689">
    <property type="term" value="P:ganglioside catabolic process"/>
    <property type="evidence" value="ECO:0007669"/>
    <property type="project" value="TreeGrafter"/>
</dbReference>
<dbReference type="Proteomes" id="UP000284403">
    <property type="component" value="Unassembled WGS sequence"/>
</dbReference>
<dbReference type="SUPFAM" id="SSF50939">
    <property type="entry name" value="Sialidases"/>
    <property type="match status" value="1"/>
</dbReference>
<feature type="domain" description="Sialidase" evidence="3">
    <location>
        <begin position="72"/>
        <end position="374"/>
    </location>
</feature>
<dbReference type="GO" id="GO:0004308">
    <property type="term" value="F:exo-alpha-sialidase activity"/>
    <property type="evidence" value="ECO:0007669"/>
    <property type="project" value="InterPro"/>
</dbReference>
<dbReference type="InterPro" id="IPR011040">
    <property type="entry name" value="Sialidase"/>
</dbReference>
<protein>
    <submittedName>
        <fullName evidence="4">Trans-sialidase</fullName>
    </submittedName>
</protein>
<dbReference type="PRINTS" id="PR01803">
    <property type="entry name" value="TCSIALIDASE"/>
</dbReference>
<keyword evidence="5" id="KW-1185">Reference proteome</keyword>
<evidence type="ECO:0000256" key="2">
    <source>
        <dbReference type="SAM" id="SignalP"/>
    </source>
</evidence>
<dbReference type="GO" id="GO:0009313">
    <property type="term" value="P:oligosaccharide catabolic process"/>
    <property type="evidence" value="ECO:0007669"/>
    <property type="project" value="TreeGrafter"/>
</dbReference>
<reference evidence="4 5" key="1">
    <citation type="journal article" date="2018" name="BMC Genomics">
        <title>Genomic comparison of Trypanosoma conorhini and Trypanosoma rangeli to Trypanosoma cruzi strains of high and low virulence.</title>
        <authorList>
            <person name="Bradwell K.R."/>
            <person name="Koparde V.N."/>
            <person name="Matveyev A.V."/>
            <person name="Serrano M.G."/>
            <person name="Alves J.M."/>
            <person name="Parikh H."/>
            <person name="Huang B."/>
            <person name="Lee V."/>
            <person name="Espinosa-Alvarez O."/>
            <person name="Ortiz P.A."/>
            <person name="Costa-Martins A.G."/>
            <person name="Teixeira M.M."/>
            <person name="Buck G.A."/>
        </authorList>
    </citation>
    <scope>NUCLEOTIDE SEQUENCE [LARGE SCALE GENOMIC DNA]</scope>
    <source>
        <strain evidence="4 5">025E</strain>
    </source>
</reference>
<dbReference type="InterPro" id="IPR036278">
    <property type="entry name" value="Sialidase_sf"/>
</dbReference>
<organism evidence="4 5">
    <name type="scientific">Trypanosoma conorhini</name>
    <dbReference type="NCBI Taxonomy" id="83891"/>
    <lineage>
        <taxon>Eukaryota</taxon>
        <taxon>Discoba</taxon>
        <taxon>Euglenozoa</taxon>
        <taxon>Kinetoplastea</taxon>
        <taxon>Metakinetoplastina</taxon>
        <taxon>Trypanosomatida</taxon>
        <taxon>Trypanosomatidae</taxon>
        <taxon>Trypanosoma</taxon>
    </lineage>
</organism>
<sequence>MPRHLFPFAMLPLLLCALMCCGSSGAGTSVEGARKESKEVELFKQGETPVLAAGETSDKGRYQGVSSFFSHSLLDVNGVLVALAVGKHNGTQQSMGFDTWAKSNAYGADEKLKEDATWAKQEWKTQRVTKQLDEGNQRASLFGPKALVKDSKIYLLLPTVAMTGSHAAADVWDLALIVGEAAEQGRKAVAWREPRLLKSTLVKEGQQLSWRELYAVGGARGVAVGAATILFPLAGTTNDGTGTLACTVVYSDDNGSSWKVHAAPVRPKDCDSATLLEWAGKLFMVTSGSYSWHGKVYGSSDKGKTWNEAAGPFARLLGDAYVLSMDHGGSDLITATIAGTSVLLYTQVSLSLYAPEGSSGRGTFRKAIKLWLSDGV</sequence>
<feature type="chain" id="PRO_5018674887" evidence="2">
    <location>
        <begin position="26"/>
        <end position="376"/>
    </location>
</feature>
<feature type="non-terminal residue" evidence="4">
    <location>
        <position position="376"/>
    </location>
</feature>
<dbReference type="PANTHER" id="PTHR10628">
    <property type="entry name" value="SIALIDASE"/>
    <property type="match status" value="1"/>
</dbReference>
<gene>
    <name evidence="4" type="ORF">Tco025E_04916</name>
</gene>
<dbReference type="Pfam" id="PF13859">
    <property type="entry name" value="BNR_3"/>
    <property type="match status" value="1"/>
</dbReference>
<dbReference type="InterPro" id="IPR008377">
    <property type="entry name" value="Sialidase_trypan"/>
</dbReference>
<dbReference type="RefSeq" id="XP_029228126.1">
    <property type="nucleotide sequence ID" value="XM_029371821.1"/>
</dbReference>
<accession>A0A3S5ITC0</accession>
<name>A0A3S5ITC0_9TRYP</name>
<dbReference type="Gene3D" id="2.120.10.10">
    <property type="match status" value="1"/>
</dbReference>
<proteinExistence type="predicted"/>
<evidence type="ECO:0000256" key="1">
    <source>
        <dbReference type="ARBA" id="ARBA00022737"/>
    </source>
</evidence>
<dbReference type="GO" id="GO:0005737">
    <property type="term" value="C:cytoplasm"/>
    <property type="evidence" value="ECO:0007669"/>
    <property type="project" value="TreeGrafter"/>
</dbReference>
<comment type="caution">
    <text evidence="4">The sequence shown here is derived from an EMBL/GenBank/DDBJ whole genome shotgun (WGS) entry which is preliminary data.</text>
</comment>
<dbReference type="PANTHER" id="PTHR10628:SF30">
    <property type="entry name" value="EXO-ALPHA-SIALIDASE"/>
    <property type="match status" value="1"/>
</dbReference>
<dbReference type="OrthoDB" id="248414at2759"/>
<keyword evidence="1" id="KW-0677">Repeat</keyword>
<dbReference type="GeneID" id="40318527"/>
<dbReference type="InterPro" id="IPR026856">
    <property type="entry name" value="Sialidase_fam"/>
</dbReference>
<keyword evidence="2" id="KW-0732">Signal</keyword>
<dbReference type="AlphaFoldDB" id="A0A3S5ITC0"/>